<dbReference type="SUPFAM" id="SSF52151">
    <property type="entry name" value="FabD/lysophospholipase-like"/>
    <property type="match status" value="1"/>
</dbReference>
<dbReference type="InterPro" id="IPR016035">
    <property type="entry name" value="Acyl_Trfase/lysoPLipase"/>
</dbReference>
<dbReference type="EMBL" id="JAUSTY010000005">
    <property type="protein sequence ID" value="MDQ0165669.1"/>
    <property type="molecule type" value="Genomic_DNA"/>
</dbReference>
<comment type="caution">
    <text evidence="6">The sequence shown here is derived from an EMBL/GenBank/DDBJ whole genome shotgun (WGS) entry which is preliminary data.</text>
</comment>
<dbReference type="Pfam" id="PF01734">
    <property type="entry name" value="Patatin"/>
    <property type="match status" value="1"/>
</dbReference>
<feature type="domain" description="PNPLA" evidence="5">
    <location>
        <begin position="6"/>
        <end position="173"/>
    </location>
</feature>
<protein>
    <submittedName>
        <fullName evidence="6">Patatin/cPLA2 family phospholipase</fullName>
    </submittedName>
</protein>
<evidence type="ECO:0000256" key="3">
    <source>
        <dbReference type="ARBA" id="ARBA00023098"/>
    </source>
</evidence>
<feature type="active site" description="Nucleophile" evidence="4">
    <location>
        <position position="39"/>
    </location>
</feature>
<evidence type="ECO:0000313" key="6">
    <source>
        <dbReference type="EMBL" id="MDQ0165669.1"/>
    </source>
</evidence>
<evidence type="ECO:0000259" key="5">
    <source>
        <dbReference type="PROSITE" id="PS51635"/>
    </source>
</evidence>
<dbReference type="PANTHER" id="PTHR14226:SF25">
    <property type="entry name" value="PHOSPHOESTERASE"/>
    <property type="match status" value="1"/>
</dbReference>
<dbReference type="CDD" id="cd07208">
    <property type="entry name" value="Pat_hypo_Ecoli_yjju_like"/>
    <property type="match status" value="1"/>
</dbReference>
<evidence type="ECO:0000313" key="7">
    <source>
        <dbReference type="Proteomes" id="UP001235840"/>
    </source>
</evidence>
<evidence type="ECO:0000256" key="1">
    <source>
        <dbReference type="ARBA" id="ARBA00022801"/>
    </source>
</evidence>
<dbReference type="InterPro" id="IPR002641">
    <property type="entry name" value="PNPLA_dom"/>
</dbReference>
<dbReference type="InterPro" id="IPR045943">
    <property type="entry name" value="DUF6363"/>
</dbReference>
<dbReference type="PROSITE" id="PS51635">
    <property type="entry name" value="PNPLA"/>
    <property type="match status" value="1"/>
</dbReference>
<gene>
    <name evidence="6" type="ORF">J2S11_001570</name>
</gene>
<organism evidence="6 7">
    <name type="scientific">Caldalkalibacillus horti</name>
    <dbReference type="NCBI Taxonomy" id="77523"/>
    <lineage>
        <taxon>Bacteria</taxon>
        <taxon>Bacillati</taxon>
        <taxon>Bacillota</taxon>
        <taxon>Bacilli</taxon>
        <taxon>Bacillales</taxon>
        <taxon>Bacillaceae</taxon>
        <taxon>Caldalkalibacillus</taxon>
    </lineage>
</organism>
<dbReference type="Proteomes" id="UP001235840">
    <property type="component" value="Unassembled WGS sequence"/>
</dbReference>
<keyword evidence="7" id="KW-1185">Reference proteome</keyword>
<feature type="short sequence motif" description="GXGXXG" evidence="4">
    <location>
        <begin position="10"/>
        <end position="15"/>
    </location>
</feature>
<proteinExistence type="predicted"/>
<dbReference type="PANTHER" id="PTHR14226">
    <property type="entry name" value="NEUROPATHY TARGET ESTERASE/SWISS CHEESE D.MELANOGASTER"/>
    <property type="match status" value="1"/>
</dbReference>
<feature type="active site" description="Proton acceptor" evidence="4">
    <location>
        <position position="160"/>
    </location>
</feature>
<reference evidence="6 7" key="1">
    <citation type="submission" date="2023-07" db="EMBL/GenBank/DDBJ databases">
        <title>Genomic Encyclopedia of Type Strains, Phase IV (KMG-IV): sequencing the most valuable type-strain genomes for metagenomic binning, comparative biology and taxonomic classification.</title>
        <authorList>
            <person name="Goeker M."/>
        </authorList>
    </citation>
    <scope>NUCLEOTIDE SEQUENCE [LARGE SCALE GENOMIC DNA]</scope>
    <source>
        <strain evidence="6 7">DSM 12751</strain>
    </source>
</reference>
<evidence type="ECO:0000256" key="4">
    <source>
        <dbReference type="PROSITE-ProRule" id="PRU01161"/>
    </source>
</evidence>
<dbReference type="InterPro" id="IPR050301">
    <property type="entry name" value="NTE"/>
</dbReference>
<dbReference type="Pfam" id="PF19890">
    <property type="entry name" value="DUF6363"/>
    <property type="match status" value="1"/>
</dbReference>
<dbReference type="InterPro" id="IPR037483">
    <property type="entry name" value="YjjU-like"/>
</dbReference>
<dbReference type="Gene3D" id="3.40.1090.10">
    <property type="entry name" value="Cytosolic phospholipase A2 catalytic domain"/>
    <property type="match status" value="2"/>
</dbReference>
<keyword evidence="1 4" id="KW-0378">Hydrolase</keyword>
<evidence type="ECO:0000256" key="2">
    <source>
        <dbReference type="ARBA" id="ARBA00022963"/>
    </source>
</evidence>
<name>A0ABT9VXF3_9BACI</name>
<sequence length="282" mass="32213">MNKTGLVLEGGGSRGIFTGGVIQYLMEQDIYLPYVIGVSAGACNGSSYISRQMDRNRTVSIDFLDNPEYLSLTNFIKKRQLFGMDFLFDRLPNELVPFDFKAYEQGKEEFVVGVTDCMTGDPIYYKKSEYMKDILTLLRASSSLPFVAPIVSFENKMLMDGGISDPIPIKQAVKDGQSKNVIILTQNREYVKKPQSFGWYLRKKYRDYPGLIQASERRHIVYNETLQYIRDEEAKGNIFVISPTEKLKVGRVERSKEKLTDLYERGYEDAAKMGPALKEFLS</sequence>
<accession>A0ABT9VXF3</accession>
<dbReference type="RefSeq" id="WP_307393026.1">
    <property type="nucleotide sequence ID" value="NZ_BAAADK010000011.1"/>
</dbReference>
<feature type="short sequence motif" description="GXSXG" evidence="4">
    <location>
        <begin position="37"/>
        <end position="41"/>
    </location>
</feature>
<keyword evidence="3 4" id="KW-0443">Lipid metabolism</keyword>
<keyword evidence="2 4" id="KW-0442">Lipid degradation</keyword>
<feature type="short sequence motif" description="DGA/G" evidence="4">
    <location>
        <begin position="160"/>
        <end position="162"/>
    </location>
</feature>